<evidence type="ECO:0000313" key="2">
    <source>
        <dbReference type="Proteomes" id="UP000250321"/>
    </source>
</evidence>
<dbReference type="EMBL" id="PJQY01002716">
    <property type="protein sequence ID" value="PQM43131.1"/>
    <property type="molecule type" value="Genomic_DNA"/>
</dbReference>
<sequence length="120" mass="12608">MRHLSRGLLLDYYHVLGNSQTIKVRKRGRRATSLKQKGKGGKGEMLTATGGASLTISEGTPSSFPPSGEVKRVLFLGRSTAAVSTAVTLADAVSTGAAQTLDVSRLLLRPGAGICRKKGR</sequence>
<gene>
    <name evidence="1" type="ORF">Pyn_41146</name>
</gene>
<evidence type="ECO:0000313" key="1">
    <source>
        <dbReference type="EMBL" id="PQM43131.1"/>
    </source>
</evidence>
<comment type="caution">
    <text evidence="1">The sequence shown here is derived from an EMBL/GenBank/DDBJ whole genome shotgun (WGS) entry which is preliminary data.</text>
</comment>
<dbReference type="Proteomes" id="UP000250321">
    <property type="component" value="Unassembled WGS sequence"/>
</dbReference>
<proteinExistence type="predicted"/>
<name>A0A314V095_PRUYE</name>
<reference evidence="1 2" key="1">
    <citation type="submission" date="2018-02" db="EMBL/GenBank/DDBJ databases">
        <title>Draft genome of wild Prunus yedoensis var. nudiflora.</title>
        <authorList>
            <person name="Baek S."/>
            <person name="Kim J.-H."/>
            <person name="Choi K."/>
            <person name="Kim G.-B."/>
            <person name="Cho A."/>
            <person name="Jang H."/>
            <person name="Shin C.-H."/>
            <person name="Yu H.-J."/>
            <person name="Mun J.-H."/>
        </authorList>
    </citation>
    <scope>NUCLEOTIDE SEQUENCE [LARGE SCALE GENOMIC DNA]</scope>
    <source>
        <strain evidence="2">cv. Jeju island</strain>
        <tissue evidence="1">Leaf</tissue>
    </source>
</reference>
<accession>A0A314V095</accession>
<protein>
    <submittedName>
        <fullName evidence="1">Uncharacterized protein</fullName>
    </submittedName>
</protein>
<dbReference type="AlphaFoldDB" id="A0A314V095"/>
<keyword evidence="2" id="KW-1185">Reference proteome</keyword>
<organism evidence="1 2">
    <name type="scientific">Prunus yedoensis var. nudiflora</name>
    <dbReference type="NCBI Taxonomy" id="2094558"/>
    <lineage>
        <taxon>Eukaryota</taxon>
        <taxon>Viridiplantae</taxon>
        <taxon>Streptophyta</taxon>
        <taxon>Embryophyta</taxon>
        <taxon>Tracheophyta</taxon>
        <taxon>Spermatophyta</taxon>
        <taxon>Magnoliopsida</taxon>
        <taxon>eudicotyledons</taxon>
        <taxon>Gunneridae</taxon>
        <taxon>Pentapetalae</taxon>
        <taxon>rosids</taxon>
        <taxon>fabids</taxon>
        <taxon>Rosales</taxon>
        <taxon>Rosaceae</taxon>
        <taxon>Amygdaloideae</taxon>
        <taxon>Amygdaleae</taxon>
        <taxon>Prunus</taxon>
    </lineage>
</organism>